<evidence type="ECO:0000313" key="3">
    <source>
        <dbReference type="Proteomes" id="UP000075606"/>
    </source>
</evidence>
<dbReference type="AlphaFoldDB" id="A0A150X5Q1"/>
<proteinExistence type="predicted"/>
<feature type="signal peptide" evidence="1">
    <location>
        <begin position="1"/>
        <end position="20"/>
    </location>
</feature>
<dbReference type="OrthoDB" id="982145at2"/>
<sequence length="115" mass="13122">MKRYFTYLLAILLFAACIFNEDIVPSNLSDKFLGAVKRNIKKDRQELLEDMKEITKQGLIEFEVYDEAGKLITILKNPEDFDQAVIQSIDYKNFSIKSVSNVAVLGNIQLSNSLN</sequence>
<reference evidence="2 3" key="1">
    <citation type="submission" date="2016-01" db="EMBL/GenBank/DDBJ databases">
        <title>Genome sequencing of Roseivirga spongicola UST030701-084.</title>
        <authorList>
            <person name="Selvaratnam C."/>
            <person name="Thevarajoo S."/>
            <person name="Goh K.M."/>
            <person name="Ee R."/>
            <person name="Chan K.-G."/>
            <person name="Chong C.S."/>
        </authorList>
    </citation>
    <scope>NUCLEOTIDE SEQUENCE [LARGE SCALE GENOMIC DNA]</scope>
    <source>
        <strain evidence="2 3">UST030701-084</strain>
    </source>
</reference>
<protein>
    <submittedName>
        <fullName evidence="2">Uncharacterized protein</fullName>
    </submittedName>
</protein>
<organism evidence="2 3">
    <name type="scientific">Roseivirga spongicola</name>
    <dbReference type="NCBI Taxonomy" id="333140"/>
    <lineage>
        <taxon>Bacteria</taxon>
        <taxon>Pseudomonadati</taxon>
        <taxon>Bacteroidota</taxon>
        <taxon>Cytophagia</taxon>
        <taxon>Cytophagales</taxon>
        <taxon>Roseivirgaceae</taxon>
        <taxon>Roseivirga</taxon>
    </lineage>
</organism>
<feature type="chain" id="PRO_5007574242" evidence="1">
    <location>
        <begin position="21"/>
        <end position="115"/>
    </location>
</feature>
<dbReference type="PROSITE" id="PS51257">
    <property type="entry name" value="PROKAR_LIPOPROTEIN"/>
    <property type="match status" value="1"/>
</dbReference>
<accession>A0A150X5Q1</accession>
<name>A0A150X5Q1_9BACT</name>
<evidence type="ECO:0000256" key="1">
    <source>
        <dbReference type="SAM" id="SignalP"/>
    </source>
</evidence>
<dbReference type="Proteomes" id="UP000075606">
    <property type="component" value="Unassembled WGS sequence"/>
</dbReference>
<gene>
    <name evidence="2" type="ORF">AWW68_15290</name>
</gene>
<dbReference type="EMBL" id="LRPC01000028">
    <property type="protein sequence ID" value="KYG74023.1"/>
    <property type="molecule type" value="Genomic_DNA"/>
</dbReference>
<dbReference type="RefSeq" id="WP_068223315.1">
    <property type="nucleotide sequence ID" value="NZ_CP139724.1"/>
</dbReference>
<keyword evidence="1" id="KW-0732">Signal</keyword>
<comment type="caution">
    <text evidence="2">The sequence shown here is derived from an EMBL/GenBank/DDBJ whole genome shotgun (WGS) entry which is preliminary data.</text>
</comment>
<evidence type="ECO:0000313" key="2">
    <source>
        <dbReference type="EMBL" id="KYG74023.1"/>
    </source>
</evidence>
<dbReference type="STRING" id="333140.AWW68_15290"/>
<keyword evidence="3" id="KW-1185">Reference proteome</keyword>